<dbReference type="Gene3D" id="3.40.50.300">
    <property type="entry name" value="P-loop containing nucleotide triphosphate hydrolases"/>
    <property type="match status" value="2"/>
</dbReference>
<dbReference type="Proteomes" id="UP000185891">
    <property type="component" value="Unassembled WGS sequence"/>
</dbReference>
<feature type="coiled-coil region" evidence="1">
    <location>
        <begin position="382"/>
        <end position="416"/>
    </location>
</feature>
<feature type="region of interest" description="Disordered" evidence="2">
    <location>
        <begin position="612"/>
        <end position="631"/>
    </location>
</feature>
<proteinExistence type="predicted"/>
<feature type="domain" description="RecF/RecN/SMC N-terminal" evidence="3">
    <location>
        <begin position="2"/>
        <end position="732"/>
    </location>
</feature>
<organism evidence="4 5">
    <name type="scientific">Candidatus Campbellbacteria bacterium RIFCSPHIGHO2_12_FULL_35_10</name>
    <dbReference type="NCBI Taxonomy" id="1797578"/>
    <lineage>
        <taxon>Bacteria</taxon>
        <taxon>Candidatus Campbelliibacteriota</taxon>
    </lineage>
</organism>
<dbReference type="InterPro" id="IPR027417">
    <property type="entry name" value="P-loop_NTPase"/>
</dbReference>
<keyword evidence="1" id="KW-0175">Coiled coil</keyword>
<dbReference type="Pfam" id="PF02463">
    <property type="entry name" value="SMC_N"/>
    <property type="match status" value="1"/>
</dbReference>
<reference evidence="4 5" key="1">
    <citation type="journal article" date="2016" name="Nat. Commun.">
        <title>Thousands of microbial genomes shed light on interconnected biogeochemical processes in an aquifer system.</title>
        <authorList>
            <person name="Anantharaman K."/>
            <person name="Brown C.T."/>
            <person name="Hug L.A."/>
            <person name="Sharon I."/>
            <person name="Castelle C.J."/>
            <person name="Probst A.J."/>
            <person name="Thomas B.C."/>
            <person name="Singh A."/>
            <person name="Wilkins M.J."/>
            <person name="Karaoz U."/>
            <person name="Brodie E.L."/>
            <person name="Williams K.H."/>
            <person name="Hubbard S.S."/>
            <person name="Banfield J.F."/>
        </authorList>
    </citation>
    <scope>NUCLEOTIDE SEQUENCE [LARGE SCALE GENOMIC DNA]</scope>
</reference>
<accession>A0A1F5EKG3</accession>
<dbReference type="InterPro" id="IPR003395">
    <property type="entry name" value="RecF/RecN/SMC_N"/>
</dbReference>
<feature type="coiled-coil region" evidence="1">
    <location>
        <begin position="252"/>
        <end position="331"/>
    </location>
</feature>
<evidence type="ECO:0000256" key="1">
    <source>
        <dbReference type="SAM" id="Coils"/>
    </source>
</evidence>
<dbReference type="AlphaFoldDB" id="A0A1F5EKG3"/>
<dbReference type="EMBL" id="MFAA01000048">
    <property type="protein sequence ID" value="OGD67907.1"/>
    <property type="molecule type" value="Genomic_DNA"/>
</dbReference>
<sequence length="747" mass="86301">MYLKSLEISGFKSFAKKESLDFTSPISAIVGPNGSGKSNVAEAFRFVLGEQSLKSLRGKRGEDMIFSGSKNERSLNRASVKVVFDNITRFLNIDFDEVIIERVVHKDGVNQYSINGTQVRLKDIIELLAGANIGSSGHHIISQGEADRILSVNIKERRGMIEDALGLKVYQYKISESEKKLDKVEENLKSVESLRREIKPHLKFLEKQIKKIEQSAELKDKLRDLYKEYFKREDTYLKHQKNYIRVNKLPLDEKLRELNEDLVDAKEILKKEAQPISEESSLVMELEEKLSEIRKKKSDLTRELGQMEGMIVFEERRIKREESRQREEEDRVIRFKDVKNFLSELQEELNSYGNLNVVEALERVKKSINHFIERNSKDNASVEIDFSEVEKLKREKSELEERLRNVVVNERDLSQKYDQAKSQFEKEKDSGRQAELKIFEINAKKAEVEARLNSINELDYKIKMEDENFKRELNEAFVLAGRESTQFFDFQITEDEVMAEPRRQQFDRGREIEKIKIKLEDMGAGSDEEILKEYKEVRDRDEFLEREIEDLTRSAISLKDLIVELKGRLDVEFKDGVEKINKQFNEFFALMFGGGRAEMLVVRNKKRKKSDTELELGDDSVEETEEEDSEEGIDINVALPNKKTKGLQMLSGGERSLTSIALLFAMSQIKPPPFIILDETDAALDEANSRRYGDMITSLSKYSQLILITHNRETMSRAGVLYGITMGMDGVSRLLSVKLEEAVKVAK</sequence>
<feature type="coiled-coil region" evidence="1">
    <location>
        <begin position="167"/>
        <end position="225"/>
    </location>
</feature>
<name>A0A1F5EKG3_9BACT</name>
<dbReference type="PANTHER" id="PTHR43977">
    <property type="entry name" value="STRUCTURAL MAINTENANCE OF CHROMOSOMES PROTEIN 3"/>
    <property type="match status" value="1"/>
</dbReference>
<feature type="compositionally biased region" description="Acidic residues" evidence="2">
    <location>
        <begin position="613"/>
        <end position="631"/>
    </location>
</feature>
<comment type="caution">
    <text evidence="4">The sequence shown here is derived from an EMBL/GenBank/DDBJ whole genome shotgun (WGS) entry which is preliminary data.</text>
</comment>
<evidence type="ECO:0000256" key="2">
    <source>
        <dbReference type="SAM" id="MobiDB-lite"/>
    </source>
</evidence>
<gene>
    <name evidence="4" type="ORF">A3E89_02305</name>
</gene>
<protein>
    <recommendedName>
        <fullName evidence="3">RecF/RecN/SMC N-terminal domain-containing protein</fullName>
    </recommendedName>
</protein>
<evidence type="ECO:0000313" key="5">
    <source>
        <dbReference type="Proteomes" id="UP000185891"/>
    </source>
</evidence>
<evidence type="ECO:0000259" key="3">
    <source>
        <dbReference type="Pfam" id="PF02463"/>
    </source>
</evidence>
<dbReference type="SUPFAM" id="SSF52540">
    <property type="entry name" value="P-loop containing nucleoside triphosphate hydrolases"/>
    <property type="match status" value="1"/>
</dbReference>
<evidence type="ECO:0000313" key="4">
    <source>
        <dbReference type="EMBL" id="OGD67907.1"/>
    </source>
</evidence>